<dbReference type="Proteomes" id="UP000701702">
    <property type="component" value="Unassembled WGS sequence"/>
</dbReference>
<proteinExistence type="predicted"/>
<organism evidence="1 2">
    <name type="scientific">Cupriavidus pinatubonensis</name>
    <dbReference type="NCBI Taxonomy" id="248026"/>
    <lineage>
        <taxon>Bacteria</taxon>
        <taxon>Pseudomonadati</taxon>
        <taxon>Pseudomonadota</taxon>
        <taxon>Betaproteobacteria</taxon>
        <taxon>Burkholderiales</taxon>
        <taxon>Burkholderiaceae</taxon>
        <taxon>Cupriavidus</taxon>
    </lineage>
</organism>
<dbReference type="EMBL" id="CAJZAF010000027">
    <property type="protein sequence ID" value="CAG9180634.1"/>
    <property type="molecule type" value="Genomic_DNA"/>
</dbReference>
<name>A0ABN7Z3S5_9BURK</name>
<evidence type="ECO:0000313" key="2">
    <source>
        <dbReference type="Proteomes" id="UP000701702"/>
    </source>
</evidence>
<comment type="caution">
    <text evidence="1">The sequence shown here is derived from an EMBL/GenBank/DDBJ whole genome shotgun (WGS) entry which is preliminary data.</text>
</comment>
<protein>
    <submittedName>
        <fullName evidence="1">Uncharacterized protein</fullName>
    </submittedName>
</protein>
<gene>
    <name evidence="1" type="ORF">LMG23994_04464</name>
</gene>
<evidence type="ECO:0000313" key="1">
    <source>
        <dbReference type="EMBL" id="CAG9180634.1"/>
    </source>
</evidence>
<reference evidence="1 2" key="1">
    <citation type="submission" date="2021-08" db="EMBL/GenBank/DDBJ databases">
        <authorList>
            <person name="Peeters C."/>
        </authorList>
    </citation>
    <scope>NUCLEOTIDE SEQUENCE [LARGE SCALE GENOMIC DNA]</scope>
    <source>
        <strain evidence="1 2">LMG 23994</strain>
    </source>
</reference>
<accession>A0ABN7Z3S5</accession>
<sequence>MGRVIGGGAEDGAALVHDMESGKREIPDAIDRVLRYMGTAFEIDEKASAGDFPYRLLPRWLECADLEDLESSHMVIMHTRWPRFFGVLLFEVSEHRLAQLTQAGIQVYEFEEDELWRGMVALFIDEPVREPWPLIEEAARLLRRKWDHHLGGRE</sequence>
<keyword evidence="2" id="KW-1185">Reference proteome</keyword>